<organism evidence="1 2">
    <name type="scientific">Marchantia polymorpha</name>
    <name type="common">Common liverwort</name>
    <name type="synonym">Marchantia aquatica</name>
    <dbReference type="NCBI Taxonomy" id="3197"/>
    <lineage>
        <taxon>Eukaryota</taxon>
        <taxon>Viridiplantae</taxon>
        <taxon>Streptophyta</taxon>
        <taxon>Embryophyta</taxon>
        <taxon>Marchantiophyta</taxon>
        <taxon>Marchantiopsida</taxon>
        <taxon>Marchantiidae</taxon>
        <taxon>Marchantiales</taxon>
        <taxon>Marchantiaceae</taxon>
        <taxon>Marchantia</taxon>
    </lineage>
</organism>
<proteinExistence type="predicted"/>
<dbReference type="OrthoDB" id="1863911at2759"/>
<sequence length="71" mass="8137">MDRNRVSPSLLETFYSRAKLKQSWQDSRPITGVWPSLLKTRLIRPMSHPAESSLADSATRVTVLLREGVLW</sequence>
<protein>
    <submittedName>
        <fullName evidence="1">Uncharacterized protein</fullName>
    </submittedName>
</protein>
<name>A0A2R6X0C2_MARPO</name>
<dbReference type="AlphaFoldDB" id="A0A2R6X0C2"/>
<dbReference type="Proteomes" id="UP000244005">
    <property type="component" value="Unassembled WGS sequence"/>
</dbReference>
<keyword evidence="2" id="KW-1185">Reference proteome</keyword>
<accession>A0A2R6X0C2</accession>
<dbReference type="EMBL" id="KZ772716">
    <property type="protein sequence ID" value="PTQ39521.1"/>
    <property type="molecule type" value="Genomic_DNA"/>
</dbReference>
<evidence type="ECO:0000313" key="1">
    <source>
        <dbReference type="EMBL" id="PTQ39521.1"/>
    </source>
</evidence>
<evidence type="ECO:0000313" key="2">
    <source>
        <dbReference type="Proteomes" id="UP000244005"/>
    </source>
</evidence>
<reference evidence="2" key="1">
    <citation type="journal article" date="2017" name="Cell">
        <title>Insights into land plant evolution garnered from the Marchantia polymorpha genome.</title>
        <authorList>
            <person name="Bowman J.L."/>
            <person name="Kohchi T."/>
            <person name="Yamato K.T."/>
            <person name="Jenkins J."/>
            <person name="Shu S."/>
            <person name="Ishizaki K."/>
            <person name="Yamaoka S."/>
            <person name="Nishihama R."/>
            <person name="Nakamura Y."/>
            <person name="Berger F."/>
            <person name="Adam C."/>
            <person name="Aki S.S."/>
            <person name="Althoff F."/>
            <person name="Araki T."/>
            <person name="Arteaga-Vazquez M.A."/>
            <person name="Balasubrmanian S."/>
            <person name="Barry K."/>
            <person name="Bauer D."/>
            <person name="Boehm C.R."/>
            <person name="Briginshaw L."/>
            <person name="Caballero-Perez J."/>
            <person name="Catarino B."/>
            <person name="Chen F."/>
            <person name="Chiyoda S."/>
            <person name="Chovatia M."/>
            <person name="Davies K.M."/>
            <person name="Delmans M."/>
            <person name="Demura T."/>
            <person name="Dierschke T."/>
            <person name="Dolan L."/>
            <person name="Dorantes-Acosta A.E."/>
            <person name="Eklund D.M."/>
            <person name="Florent S.N."/>
            <person name="Flores-Sandoval E."/>
            <person name="Fujiyama A."/>
            <person name="Fukuzawa H."/>
            <person name="Galik B."/>
            <person name="Grimanelli D."/>
            <person name="Grimwood J."/>
            <person name="Grossniklaus U."/>
            <person name="Hamada T."/>
            <person name="Haseloff J."/>
            <person name="Hetherington A.J."/>
            <person name="Higo A."/>
            <person name="Hirakawa Y."/>
            <person name="Hundley H.N."/>
            <person name="Ikeda Y."/>
            <person name="Inoue K."/>
            <person name="Inoue S.I."/>
            <person name="Ishida S."/>
            <person name="Jia Q."/>
            <person name="Kakita M."/>
            <person name="Kanazawa T."/>
            <person name="Kawai Y."/>
            <person name="Kawashima T."/>
            <person name="Kennedy M."/>
            <person name="Kinose K."/>
            <person name="Kinoshita T."/>
            <person name="Kohara Y."/>
            <person name="Koide E."/>
            <person name="Komatsu K."/>
            <person name="Kopischke S."/>
            <person name="Kubo M."/>
            <person name="Kyozuka J."/>
            <person name="Lagercrantz U."/>
            <person name="Lin S.S."/>
            <person name="Lindquist E."/>
            <person name="Lipzen A.M."/>
            <person name="Lu C.W."/>
            <person name="De Luna E."/>
            <person name="Martienssen R.A."/>
            <person name="Minamino N."/>
            <person name="Mizutani M."/>
            <person name="Mizutani M."/>
            <person name="Mochizuki N."/>
            <person name="Monte I."/>
            <person name="Mosher R."/>
            <person name="Nagasaki H."/>
            <person name="Nakagami H."/>
            <person name="Naramoto S."/>
            <person name="Nishitani K."/>
            <person name="Ohtani M."/>
            <person name="Okamoto T."/>
            <person name="Okumura M."/>
            <person name="Phillips J."/>
            <person name="Pollak B."/>
            <person name="Reinders A."/>
            <person name="Rovekamp M."/>
            <person name="Sano R."/>
            <person name="Sawa S."/>
            <person name="Schmid M.W."/>
            <person name="Shirakawa M."/>
            <person name="Solano R."/>
            <person name="Spunde A."/>
            <person name="Suetsugu N."/>
            <person name="Sugano S."/>
            <person name="Sugiyama A."/>
            <person name="Sun R."/>
            <person name="Suzuki Y."/>
            <person name="Takenaka M."/>
            <person name="Takezawa D."/>
            <person name="Tomogane H."/>
            <person name="Tsuzuki M."/>
            <person name="Ueda T."/>
            <person name="Umeda M."/>
            <person name="Ward J.M."/>
            <person name="Watanabe Y."/>
            <person name="Yazaki K."/>
            <person name="Yokoyama R."/>
            <person name="Yoshitake Y."/>
            <person name="Yotsui I."/>
            <person name="Zachgo S."/>
            <person name="Schmutz J."/>
        </authorList>
    </citation>
    <scope>NUCLEOTIDE SEQUENCE [LARGE SCALE GENOMIC DNA]</scope>
    <source>
        <strain evidence="2">Tak-1</strain>
    </source>
</reference>
<gene>
    <name evidence="1" type="ORF">MARPO_0044s0003</name>
</gene>